<dbReference type="RefSeq" id="WP_103046183.1">
    <property type="nucleotide sequence ID" value="NZ_BAABBP010000006.1"/>
</dbReference>
<name>A0ABP7QUP5_9BURK</name>
<dbReference type="NCBIfam" id="NF041023">
    <property type="entry name" value="PP0621_fam"/>
    <property type="match status" value="1"/>
</dbReference>
<gene>
    <name evidence="1" type="ORF">GCM10022279_09250</name>
</gene>
<evidence type="ECO:0000313" key="2">
    <source>
        <dbReference type="Proteomes" id="UP001501627"/>
    </source>
</evidence>
<organism evidence="1 2">
    <name type="scientific">Comamonas faecalis</name>
    <dbReference type="NCBI Taxonomy" id="1387849"/>
    <lineage>
        <taxon>Bacteria</taxon>
        <taxon>Pseudomonadati</taxon>
        <taxon>Pseudomonadota</taxon>
        <taxon>Betaproteobacteria</taxon>
        <taxon>Burkholderiales</taxon>
        <taxon>Comamonadaceae</taxon>
        <taxon>Comamonas</taxon>
    </lineage>
</organism>
<evidence type="ECO:0008006" key="3">
    <source>
        <dbReference type="Google" id="ProtNLM"/>
    </source>
</evidence>
<keyword evidence="2" id="KW-1185">Reference proteome</keyword>
<comment type="caution">
    <text evidence="1">The sequence shown here is derived from an EMBL/GenBank/DDBJ whole genome shotgun (WGS) entry which is preliminary data.</text>
</comment>
<reference evidence="2" key="1">
    <citation type="journal article" date="2019" name="Int. J. Syst. Evol. Microbiol.">
        <title>The Global Catalogue of Microorganisms (GCM) 10K type strain sequencing project: providing services to taxonomists for standard genome sequencing and annotation.</title>
        <authorList>
            <consortium name="The Broad Institute Genomics Platform"/>
            <consortium name="The Broad Institute Genome Sequencing Center for Infectious Disease"/>
            <person name="Wu L."/>
            <person name="Ma J."/>
        </authorList>
    </citation>
    <scope>NUCLEOTIDE SEQUENCE [LARGE SCALE GENOMIC DNA]</scope>
    <source>
        <strain evidence="2">JCM 17561</strain>
    </source>
</reference>
<dbReference type="EMBL" id="BAABBP010000006">
    <property type="protein sequence ID" value="GAA3988344.1"/>
    <property type="molecule type" value="Genomic_DNA"/>
</dbReference>
<proteinExistence type="predicted"/>
<protein>
    <recommendedName>
        <fullName evidence="3">Deaminase</fullName>
    </recommendedName>
</protein>
<dbReference type="InterPro" id="IPR049708">
    <property type="entry name" value="PP0621-like"/>
</dbReference>
<evidence type="ECO:0000313" key="1">
    <source>
        <dbReference type="EMBL" id="GAA3988344.1"/>
    </source>
</evidence>
<accession>A0ABP7QUP5</accession>
<dbReference type="Proteomes" id="UP001501627">
    <property type="component" value="Unassembled WGS sequence"/>
</dbReference>
<sequence>MKYLVLLAVLVLVYAALRPSRASRQARSDRHAAPRLDKPQDMVACARCGVHLPRSDAMTDARGRTYCCQEHRDRGPA</sequence>